<comment type="caution">
    <text evidence="3">The sequence shown here is derived from an EMBL/GenBank/DDBJ whole genome shotgun (WGS) entry which is preliminary data.</text>
</comment>
<dbReference type="InterPro" id="IPR012677">
    <property type="entry name" value="Nucleotide-bd_a/b_plait_sf"/>
</dbReference>
<accession>A0A831TW78</accession>
<reference evidence="3" key="1">
    <citation type="journal article" date="2020" name="mSystems">
        <title>Genome- and Community-Level Interaction Insights into Carbon Utilization and Element Cycling Functions of Hydrothermarchaeota in Hydrothermal Sediment.</title>
        <authorList>
            <person name="Zhou Z."/>
            <person name="Liu Y."/>
            <person name="Xu W."/>
            <person name="Pan J."/>
            <person name="Luo Z.H."/>
            <person name="Li M."/>
        </authorList>
    </citation>
    <scope>NUCLEOTIDE SEQUENCE [LARGE SCALE GENOMIC DNA]</scope>
    <source>
        <strain evidence="3">SpSt-349</strain>
    </source>
</reference>
<dbReference type="PANTHER" id="PTHR48034">
    <property type="entry name" value="TRANSFORMER-2 SEX-DETERMINING PROTEIN-RELATED"/>
    <property type="match status" value="1"/>
</dbReference>
<dbReference type="InterPro" id="IPR050441">
    <property type="entry name" value="RBM"/>
</dbReference>
<dbReference type="GO" id="GO:0003723">
    <property type="term" value="F:RNA binding"/>
    <property type="evidence" value="ECO:0007669"/>
    <property type="project" value="InterPro"/>
</dbReference>
<dbReference type="InterPro" id="IPR000504">
    <property type="entry name" value="RRM_dom"/>
</dbReference>
<evidence type="ECO:0000256" key="1">
    <source>
        <dbReference type="SAM" id="MobiDB-lite"/>
    </source>
</evidence>
<dbReference type="Pfam" id="PF00076">
    <property type="entry name" value="RRM_1"/>
    <property type="match status" value="1"/>
</dbReference>
<dbReference type="EMBL" id="DSOV01000002">
    <property type="protein sequence ID" value="HEN40831.1"/>
    <property type="molecule type" value="Genomic_DNA"/>
</dbReference>
<organism evidence="3">
    <name type="scientific">Geobacter metallireducens</name>
    <dbReference type="NCBI Taxonomy" id="28232"/>
    <lineage>
        <taxon>Bacteria</taxon>
        <taxon>Pseudomonadati</taxon>
        <taxon>Thermodesulfobacteriota</taxon>
        <taxon>Desulfuromonadia</taxon>
        <taxon>Geobacterales</taxon>
        <taxon>Geobacteraceae</taxon>
        <taxon>Geobacter</taxon>
    </lineage>
</organism>
<dbReference type="AlphaFoldDB" id="A0A831TW78"/>
<dbReference type="PROSITE" id="PS50102">
    <property type="entry name" value="RRM"/>
    <property type="match status" value="1"/>
</dbReference>
<sequence length="182" mass="18192">MSMNKELYVGHMSYEATEKDLIRLFSVAGTVTSVHLITDPETGEFKGCGYVRMSSAEEAQEAIETLDGALLRNRPITVSLARPQKQKPGAGRPGKGRPGGSFVGGSRGKSASGTGGSRRAAGPDRAAEGSRGSGGPGTRTAGGSPRAGGPAAGRGKSGPGTGPGEAGRGKSGPAGRSGRGKK</sequence>
<evidence type="ECO:0000313" key="3">
    <source>
        <dbReference type="EMBL" id="HEN40831.1"/>
    </source>
</evidence>
<dbReference type="SMART" id="SM00360">
    <property type="entry name" value="RRM"/>
    <property type="match status" value="1"/>
</dbReference>
<feature type="compositionally biased region" description="Low complexity" evidence="1">
    <location>
        <begin position="138"/>
        <end position="149"/>
    </location>
</feature>
<feature type="region of interest" description="Disordered" evidence="1">
    <location>
        <begin position="78"/>
        <end position="182"/>
    </location>
</feature>
<evidence type="ECO:0000259" key="2">
    <source>
        <dbReference type="PROSITE" id="PS50102"/>
    </source>
</evidence>
<feature type="compositionally biased region" description="Gly residues" evidence="1">
    <location>
        <begin position="150"/>
        <end position="182"/>
    </location>
</feature>
<dbReference type="SUPFAM" id="SSF54928">
    <property type="entry name" value="RNA-binding domain, RBD"/>
    <property type="match status" value="1"/>
</dbReference>
<feature type="domain" description="RRM" evidence="2">
    <location>
        <begin position="5"/>
        <end position="83"/>
    </location>
</feature>
<dbReference type="InterPro" id="IPR035979">
    <property type="entry name" value="RBD_domain_sf"/>
</dbReference>
<dbReference type="CDD" id="cd00590">
    <property type="entry name" value="RRM_SF"/>
    <property type="match status" value="1"/>
</dbReference>
<feature type="compositionally biased region" description="Gly residues" evidence="1">
    <location>
        <begin position="91"/>
        <end position="107"/>
    </location>
</feature>
<dbReference type="Gene3D" id="3.30.70.330">
    <property type="match status" value="1"/>
</dbReference>
<gene>
    <name evidence="3" type="ORF">ENQ87_00420</name>
</gene>
<proteinExistence type="predicted"/>
<feature type="compositionally biased region" description="Low complexity" evidence="1">
    <location>
        <begin position="108"/>
        <end position="120"/>
    </location>
</feature>
<name>A0A831TW78_GEOME</name>
<protein>
    <submittedName>
        <fullName evidence="3">RNA-binding protein</fullName>
    </submittedName>
</protein>